<evidence type="ECO:0000313" key="3">
    <source>
        <dbReference type="Proteomes" id="UP000011205"/>
    </source>
</evidence>
<dbReference type="Proteomes" id="UP000011205">
    <property type="component" value="Unassembled WGS sequence"/>
</dbReference>
<evidence type="ECO:0000313" key="2">
    <source>
        <dbReference type="EMBL" id="ELS52333.1"/>
    </source>
</evidence>
<dbReference type="EMBL" id="AMLP01000211">
    <property type="protein sequence ID" value="ELS52333.1"/>
    <property type="molecule type" value="Genomic_DNA"/>
</dbReference>
<proteinExistence type="predicted"/>
<dbReference type="Gene3D" id="3.30.70.100">
    <property type="match status" value="2"/>
</dbReference>
<gene>
    <name evidence="2" type="ORF">STVIR_6715</name>
</gene>
<dbReference type="AlphaFoldDB" id="L8P861"/>
<evidence type="ECO:0000259" key="1">
    <source>
        <dbReference type="Pfam" id="PF03992"/>
    </source>
</evidence>
<sequence length="248" mass="27961">MIGARIDHRIPEAPMARRTDAHPDLTRPEAGAPFFSTWRVGDALRQKQTVEAIAGTWERRPWPTDDLLGYYVYTGQDATTLLHYSQWRSEQAYEAFAKVHRQERVDEIDTAVPGIERLWLGRYRHYRSGVRQGDTRVPGCIVIVDVEFEGPDPDRQRAWVDAVFEALESEPTPHPGAMSAHFHLSTDGTRVLNYAEWESARAHIDALAAPGDGIGSATELWHRVQTWPGLKSTGSVSRYDYALGLVPD</sequence>
<reference evidence="2 3" key="1">
    <citation type="journal article" date="2013" name="Genome Announc.">
        <title>Draft Genome Sequence of Streptomyces viridochromogenes Strain Tu57, Producer of Avilamycin.</title>
        <authorList>
            <person name="Gruning B.A."/>
            <person name="Erxleben A."/>
            <person name="Hahnlein A."/>
            <person name="Gunther S."/>
        </authorList>
    </citation>
    <scope>NUCLEOTIDE SEQUENCE [LARGE SCALE GENOMIC DNA]</scope>
    <source>
        <strain evidence="2 3">Tue57</strain>
    </source>
</reference>
<comment type="caution">
    <text evidence="2">The sequence shown here is derived from an EMBL/GenBank/DDBJ whole genome shotgun (WGS) entry which is preliminary data.</text>
</comment>
<accession>L8P861</accession>
<dbReference type="InterPro" id="IPR007138">
    <property type="entry name" value="ABM_dom"/>
</dbReference>
<dbReference type="SUPFAM" id="SSF54909">
    <property type="entry name" value="Dimeric alpha+beta barrel"/>
    <property type="match status" value="2"/>
</dbReference>
<dbReference type="Pfam" id="PF03992">
    <property type="entry name" value="ABM"/>
    <property type="match status" value="1"/>
</dbReference>
<name>L8P861_STRVR</name>
<dbReference type="InterPro" id="IPR011008">
    <property type="entry name" value="Dimeric_a/b-barrel"/>
</dbReference>
<organism evidence="2 3">
    <name type="scientific">Streptomyces viridochromogenes Tue57</name>
    <dbReference type="NCBI Taxonomy" id="1160705"/>
    <lineage>
        <taxon>Bacteria</taxon>
        <taxon>Bacillati</taxon>
        <taxon>Actinomycetota</taxon>
        <taxon>Actinomycetes</taxon>
        <taxon>Kitasatosporales</taxon>
        <taxon>Streptomycetaceae</taxon>
        <taxon>Streptomyces</taxon>
    </lineage>
</organism>
<protein>
    <recommendedName>
        <fullName evidence="1">ABM domain-containing protein</fullName>
    </recommendedName>
</protein>
<feature type="domain" description="ABM" evidence="1">
    <location>
        <begin position="142"/>
        <end position="207"/>
    </location>
</feature>
<dbReference type="PATRIC" id="fig|1160705.3.peg.6633"/>